<accession>A0ABN2WS42</accession>
<comment type="subcellular location">
    <subcellularLocation>
        <location evidence="1 7">Cell membrane</location>
        <topology evidence="1 7">Multi-pass membrane protein</topology>
    </subcellularLocation>
</comment>
<dbReference type="PANTHER" id="PTHR43163:SF8">
    <property type="entry name" value="D,D-DIPEPTIDE TRANSPORT SYSTEM PERMEASE PROTEIN DDPB-RELATED"/>
    <property type="match status" value="1"/>
</dbReference>
<keyword evidence="3" id="KW-1003">Cell membrane</keyword>
<feature type="transmembrane region" description="Helical" evidence="7">
    <location>
        <begin position="262"/>
        <end position="284"/>
    </location>
</feature>
<gene>
    <name evidence="9" type="ORF">GCM10009823_18200</name>
</gene>
<dbReference type="Gene3D" id="1.10.3720.10">
    <property type="entry name" value="MetI-like"/>
    <property type="match status" value="1"/>
</dbReference>
<evidence type="ECO:0000256" key="7">
    <source>
        <dbReference type="RuleBase" id="RU363032"/>
    </source>
</evidence>
<protein>
    <submittedName>
        <fullName evidence="9">ABC transporter permease</fullName>
    </submittedName>
</protein>
<evidence type="ECO:0000256" key="2">
    <source>
        <dbReference type="ARBA" id="ARBA00022448"/>
    </source>
</evidence>
<dbReference type="RefSeq" id="WP_344336954.1">
    <property type="nucleotide sequence ID" value="NZ_BAAAPZ010000007.1"/>
</dbReference>
<dbReference type="Pfam" id="PF19300">
    <property type="entry name" value="BPD_transp_1_N"/>
    <property type="match status" value="1"/>
</dbReference>
<feature type="transmembrane region" description="Helical" evidence="7">
    <location>
        <begin position="103"/>
        <end position="124"/>
    </location>
</feature>
<proteinExistence type="inferred from homology"/>
<evidence type="ECO:0000256" key="6">
    <source>
        <dbReference type="ARBA" id="ARBA00023136"/>
    </source>
</evidence>
<dbReference type="EMBL" id="BAAAPZ010000007">
    <property type="protein sequence ID" value="GAA2097507.1"/>
    <property type="molecule type" value="Genomic_DNA"/>
</dbReference>
<dbReference type="PANTHER" id="PTHR43163">
    <property type="entry name" value="DIPEPTIDE TRANSPORT SYSTEM PERMEASE PROTEIN DPPB-RELATED"/>
    <property type="match status" value="1"/>
</dbReference>
<evidence type="ECO:0000259" key="8">
    <source>
        <dbReference type="PROSITE" id="PS50928"/>
    </source>
</evidence>
<name>A0ABN2WS42_9MICO</name>
<evidence type="ECO:0000256" key="4">
    <source>
        <dbReference type="ARBA" id="ARBA00022692"/>
    </source>
</evidence>
<dbReference type="Pfam" id="PF00528">
    <property type="entry name" value="BPD_transp_1"/>
    <property type="match status" value="1"/>
</dbReference>
<keyword evidence="6 7" id="KW-0472">Membrane</keyword>
<dbReference type="CDD" id="cd06261">
    <property type="entry name" value="TM_PBP2"/>
    <property type="match status" value="1"/>
</dbReference>
<feature type="domain" description="ABC transmembrane type-1" evidence="8">
    <location>
        <begin position="97"/>
        <end position="323"/>
    </location>
</feature>
<dbReference type="InterPro" id="IPR035906">
    <property type="entry name" value="MetI-like_sf"/>
</dbReference>
<evidence type="ECO:0000313" key="9">
    <source>
        <dbReference type="EMBL" id="GAA2097507.1"/>
    </source>
</evidence>
<comment type="caution">
    <text evidence="9">The sequence shown here is derived from an EMBL/GenBank/DDBJ whole genome shotgun (WGS) entry which is preliminary data.</text>
</comment>
<evidence type="ECO:0000313" key="10">
    <source>
        <dbReference type="Proteomes" id="UP001500984"/>
    </source>
</evidence>
<keyword evidence="10" id="KW-1185">Reference proteome</keyword>
<feature type="transmembrane region" description="Helical" evidence="7">
    <location>
        <begin position="304"/>
        <end position="330"/>
    </location>
</feature>
<keyword evidence="5 7" id="KW-1133">Transmembrane helix</keyword>
<comment type="similarity">
    <text evidence="7">Belongs to the binding-protein-dependent transport system permease family.</text>
</comment>
<organism evidence="9 10">
    <name type="scientific">Brevibacterium salitolerans</name>
    <dbReference type="NCBI Taxonomy" id="1403566"/>
    <lineage>
        <taxon>Bacteria</taxon>
        <taxon>Bacillati</taxon>
        <taxon>Actinomycetota</taxon>
        <taxon>Actinomycetes</taxon>
        <taxon>Micrococcales</taxon>
        <taxon>Brevibacteriaceae</taxon>
        <taxon>Brevibacterium</taxon>
    </lineage>
</organism>
<sequence length="337" mass="36235">MLRFILKRLAMVPFLLWGIATIAFFLSHSITGNPLASIVGERNLNNPDIVAAANQKWGLDQNLPTQYLLYFQNLLQGDLGTSFRSKQPVLSDLAVRLPATAELAAVAVTIAVVVGVVLGVLAARYRGSLLDGVNRIFALTGSSLPVFWVGLLFLFVFYATLGIAPGPGRLSARVEPPGFITGFYTIDALLAGNGPLFYDALIHLLMPAFVMSLPLMGAVIRMVRAQMLEEQSADYVRTARAKGMNQTQVLGHHVLKNALTPVVTMVGISVGMVIMGAVLVETIFSWSGIGTYAVESARALDYPAITGVCLVGGSIFLIANLLTDIAYALIDPRVRMK</sequence>
<reference evidence="9 10" key="1">
    <citation type="journal article" date="2019" name="Int. J. Syst. Evol. Microbiol.">
        <title>The Global Catalogue of Microorganisms (GCM) 10K type strain sequencing project: providing services to taxonomists for standard genome sequencing and annotation.</title>
        <authorList>
            <consortium name="The Broad Institute Genomics Platform"/>
            <consortium name="The Broad Institute Genome Sequencing Center for Infectious Disease"/>
            <person name="Wu L."/>
            <person name="Ma J."/>
        </authorList>
    </citation>
    <scope>NUCLEOTIDE SEQUENCE [LARGE SCALE GENOMIC DNA]</scope>
    <source>
        <strain evidence="9 10">JCM 15900</strain>
    </source>
</reference>
<evidence type="ECO:0000256" key="5">
    <source>
        <dbReference type="ARBA" id="ARBA00022989"/>
    </source>
</evidence>
<dbReference type="InterPro" id="IPR000515">
    <property type="entry name" value="MetI-like"/>
</dbReference>
<dbReference type="SUPFAM" id="SSF161098">
    <property type="entry name" value="MetI-like"/>
    <property type="match status" value="1"/>
</dbReference>
<evidence type="ECO:0000256" key="3">
    <source>
        <dbReference type="ARBA" id="ARBA00022475"/>
    </source>
</evidence>
<feature type="transmembrane region" description="Helical" evidence="7">
    <location>
        <begin position="136"/>
        <end position="161"/>
    </location>
</feature>
<feature type="transmembrane region" description="Helical" evidence="7">
    <location>
        <begin position="12"/>
        <end position="30"/>
    </location>
</feature>
<keyword evidence="2 7" id="KW-0813">Transport</keyword>
<dbReference type="InterPro" id="IPR045621">
    <property type="entry name" value="BPD_transp_1_N"/>
</dbReference>
<dbReference type="Proteomes" id="UP001500984">
    <property type="component" value="Unassembled WGS sequence"/>
</dbReference>
<feature type="transmembrane region" description="Helical" evidence="7">
    <location>
        <begin position="200"/>
        <end position="220"/>
    </location>
</feature>
<dbReference type="PROSITE" id="PS50928">
    <property type="entry name" value="ABC_TM1"/>
    <property type="match status" value="1"/>
</dbReference>
<keyword evidence="4 7" id="KW-0812">Transmembrane</keyword>
<evidence type="ECO:0000256" key="1">
    <source>
        <dbReference type="ARBA" id="ARBA00004651"/>
    </source>
</evidence>